<evidence type="ECO:0000256" key="1">
    <source>
        <dbReference type="SAM" id="MobiDB-lite"/>
    </source>
</evidence>
<feature type="compositionally biased region" description="Pro residues" evidence="1">
    <location>
        <begin position="289"/>
        <end position="302"/>
    </location>
</feature>
<evidence type="ECO:0000313" key="3">
    <source>
        <dbReference type="EMBL" id="CAE2258824.1"/>
    </source>
</evidence>
<organism evidence="3">
    <name type="scientific">Odontella aurita</name>
    <dbReference type="NCBI Taxonomy" id="265563"/>
    <lineage>
        <taxon>Eukaryota</taxon>
        <taxon>Sar</taxon>
        <taxon>Stramenopiles</taxon>
        <taxon>Ochrophyta</taxon>
        <taxon>Bacillariophyta</taxon>
        <taxon>Mediophyceae</taxon>
        <taxon>Biddulphiophycidae</taxon>
        <taxon>Eupodiscales</taxon>
        <taxon>Odontellaceae</taxon>
        <taxon>Odontella</taxon>
    </lineage>
</organism>
<accession>A0A7S4JBY2</accession>
<feature type="chain" id="PRO_5031210511" evidence="2">
    <location>
        <begin position="26"/>
        <end position="302"/>
    </location>
</feature>
<feature type="signal peptide" evidence="2">
    <location>
        <begin position="1"/>
        <end position="25"/>
    </location>
</feature>
<gene>
    <name evidence="3" type="ORF">OAUR00152_LOCUS25645</name>
</gene>
<feature type="region of interest" description="Disordered" evidence="1">
    <location>
        <begin position="280"/>
        <end position="302"/>
    </location>
</feature>
<evidence type="ECO:0000256" key="2">
    <source>
        <dbReference type="SAM" id="SignalP"/>
    </source>
</evidence>
<dbReference type="EMBL" id="HBKQ01037171">
    <property type="protein sequence ID" value="CAE2258824.1"/>
    <property type="molecule type" value="Transcribed_RNA"/>
</dbReference>
<name>A0A7S4JBY2_9STRA</name>
<protein>
    <submittedName>
        <fullName evidence="3">Uncharacterized protein</fullName>
    </submittedName>
</protein>
<dbReference type="AlphaFoldDB" id="A0A7S4JBY2"/>
<sequence>MTSPRRLLGSPLLLFLCRWAALSSAQSTPAAFVLGPSSSFVGTTATSDGVYFAPRRRAVIAGPPPVRVGGVGVSAGVLLGASPSGGDGVESPSKEDGQAAAADAMAAQIGEMIEATFVNACLQLAAGYVDVLKLFVVAVKAGYENGIPIPELIREVEECPSNTAGRDLMAEERALRDAWINVVYLALGEDGHASEDGGVTGESVDPGAREKFGPAVADVVKARRSSPEGKAPTFEEVRDAHPELLEGKGAEATPLEVAVASQSLRVVNLTITVVDEEMECHDGGGAGPAPKPRPPIPGAFKD</sequence>
<proteinExistence type="predicted"/>
<keyword evidence="2" id="KW-0732">Signal</keyword>
<reference evidence="3" key="1">
    <citation type="submission" date="2021-01" db="EMBL/GenBank/DDBJ databases">
        <authorList>
            <person name="Corre E."/>
            <person name="Pelletier E."/>
            <person name="Niang G."/>
            <person name="Scheremetjew M."/>
            <person name="Finn R."/>
            <person name="Kale V."/>
            <person name="Holt S."/>
            <person name="Cochrane G."/>
            <person name="Meng A."/>
            <person name="Brown T."/>
            <person name="Cohen L."/>
        </authorList>
    </citation>
    <scope>NUCLEOTIDE SEQUENCE</scope>
    <source>
        <strain evidence="3">Isolate 1302-5</strain>
    </source>
</reference>